<dbReference type="AlphaFoldDB" id="A0A8J6BAP5"/>
<protein>
    <submittedName>
        <fullName evidence="2">Uncharacterized protein</fullName>
    </submittedName>
</protein>
<dbReference type="Proteomes" id="UP000717585">
    <property type="component" value="Unassembled WGS sequence"/>
</dbReference>
<evidence type="ECO:0000256" key="1">
    <source>
        <dbReference type="SAM" id="MobiDB-lite"/>
    </source>
</evidence>
<evidence type="ECO:0000313" key="3">
    <source>
        <dbReference type="Proteomes" id="UP000717585"/>
    </source>
</evidence>
<reference evidence="2" key="1">
    <citation type="submission" date="2021-05" db="EMBL/GenBank/DDBJ databases">
        <title>A free-living protist that lacks canonical eukaryotic 1 DNA replication and segregation systems.</title>
        <authorList>
            <person name="Salas-Leiva D.E."/>
            <person name="Tromer E.C."/>
            <person name="Curtis B.A."/>
            <person name="Jerlstrom-Hultqvist J."/>
            <person name="Kolisko M."/>
            <person name="Yi Z."/>
            <person name="Salas-Leiva J.S."/>
            <person name="Gallot-Lavallee L."/>
            <person name="Kops G.J.P.L."/>
            <person name="Archibald J.M."/>
            <person name="Simpson A.G.B."/>
            <person name="Roger A.J."/>
        </authorList>
    </citation>
    <scope>NUCLEOTIDE SEQUENCE</scope>
    <source>
        <strain evidence="2">BICM</strain>
    </source>
</reference>
<dbReference type="EMBL" id="JAHDYR010000001">
    <property type="protein sequence ID" value="KAG9397639.1"/>
    <property type="molecule type" value="Genomic_DNA"/>
</dbReference>
<feature type="compositionally biased region" description="Low complexity" evidence="1">
    <location>
        <begin position="197"/>
        <end position="206"/>
    </location>
</feature>
<proteinExistence type="predicted"/>
<keyword evidence="3" id="KW-1185">Reference proteome</keyword>
<name>A0A8J6BAP5_9EUKA</name>
<evidence type="ECO:0000313" key="2">
    <source>
        <dbReference type="EMBL" id="KAG9397639.1"/>
    </source>
</evidence>
<feature type="compositionally biased region" description="Basic and acidic residues" evidence="1">
    <location>
        <begin position="185"/>
        <end position="196"/>
    </location>
</feature>
<organism evidence="2 3">
    <name type="scientific">Carpediemonas membranifera</name>
    <dbReference type="NCBI Taxonomy" id="201153"/>
    <lineage>
        <taxon>Eukaryota</taxon>
        <taxon>Metamonada</taxon>
        <taxon>Carpediemonas-like organisms</taxon>
        <taxon>Carpediemonas</taxon>
    </lineage>
</organism>
<sequence length="223" mass="24847">MDARSKASKASGNVVKGMVPMRVKESGTAPFECNTNWKKREVSLRIRIYDIPRSNIKLRVFSDHFKYNAKGPDKDFEMEEKFPKGIRVEERSVKLFWTKGWLIAKMNIITAAKAGRSFKTVPEEPTMAPADHPLIFKRGRESGSKASRKDKVLSGSEIAALAASLAGAEKERVMSQQAASIAKKTEIETKQRERQAQKAATAAAKAALREKAEKAVAERLKRV</sequence>
<feature type="region of interest" description="Disordered" evidence="1">
    <location>
        <begin position="185"/>
        <end position="208"/>
    </location>
</feature>
<gene>
    <name evidence="2" type="ORF">J8273_0769</name>
</gene>
<accession>A0A8J6BAP5</accession>
<comment type="caution">
    <text evidence="2">The sequence shown here is derived from an EMBL/GenBank/DDBJ whole genome shotgun (WGS) entry which is preliminary data.</text>
</comment>